<dbReference type="InterPro" id="IPR003709">
    <property type="entry name" value="VanY-like_core_dom"/>
</dbReference>
<keyword evidence="2" id="KW-0378">Hydrolase</keyword>
<dbReference type="CDD" id="cd14849">
    <property type="entry name" value="DD-dipeptidase_VanXYc"/>
    <property type="match status" value="1"/>
</dbReference>
<keyword evidence="2" id="KW-0121">Carboxypeptidase</keyword>
<dbReference type="AlphaFoldDB" id="A0A6S6QUR7"/>
<dbReference type="PANTHER" id="PTHR34385:SF1">
    <property type="entry name" value="PEPTIDOGLYCAN L-ALANYL-D-GLUTAMATE ENDOPEPTIDASE CWLK"/>
    <property type="match status" value="1"/>
</dbReference>
<accession>A0A6S6QUR7</accession>
<sequence>MKKLLLKPENVHKGNLILVNKEYPIQEKQGSYDSTLVNLGIRDSEVMMDYVAAKELNRIFTSLACGNDIVPVSGYRSSQEQKQIYTDSLQENGRQFTEKYVAYPGHSEHQTGLAIDLAENSYNIDFIRPNFPKKGICLKFRNLAANYGFIERYPKNKTSITGIAHEPWHFRYVGYPHSALMVSLNQTLEEYMVFTKRYIYTEEPYIYEDGQRQYEIYFVPMVKDEITLDLPKDLPYQVSGNNFDGFILTLKTAG</sequence>
<dbReference type="Pfam" id="PF02557">
    <property type="entry name" value="VanY"/>
    <property type="match status" value="1"/>
</dbReference>
<keyword evidence="2" id="KW-0645">Protease</keyword>
<dbReference type="SUPFAM" id="SSF55166">
    <property type="entry name" value="Hedgehog/DD-peptidase"/>
    <property type="match status" value="1"/>
</dbReference>
<reference evidence="2 3" key="1">
    <citation type="journal article" date="2016" name="Int. J. Syst. Evol. Microbiol.">
        <title>Descriptions of Anaerotaenia torta gen. nov., sp. nov. and Anaerocolumna cellulosilytica gen. nov., sp. nov. isolated from a methanogenic reactor of cattle waste.</title>
        <authorList>
            <person name="Uek A."/>
            <person name="Ohtaki Y."/>
            <person name="Kaku N."/>
            <person name="Ueki K."/>
        </authorList>
    </citation>
    <scope>NUCLEOTIDE SEQUENCE [LARGE SCALE GENOMIC DNA]</scope>
    <source>
        <strain evidence="2 3">SN021</strain>
    </source>
</reference>
<evidence type="ECO:0000313" key="2">
    <source>
        <dbReference type="EMBL" id="BCJ95013.1"/>
    </source>
</evidence>
<feature type="domain" description="D-alanyl-D-alanine carboxypeptidase-like core" evidence="1">
    <location>
        <begin position="51"/>
        <end position="174"/>
    </location>
</feature>
<dbReference type="PANTHER" id="PTHR34385">
    <property type="entry name" value="D-ALANYL-D-ALANINE CARBOXYPEPTIDASE"/>
    <property type="match status" value="1"/>
</dbReference>
<dbReference type="EMBL" id="AP023367">
    <property type="protein sequence ID" value="BCJ95013.1"/>
    <property type="molecule type" value="Genomic_DNA"/>
</dbReference>
<dbReference type="InterPro" id="IPR009045">
    <property type="entry name" value="Zn_M74/Hedgehog-like"/>
</dbReference>
<dbReference type="KEGG" id="acel:acsn021_25820"/>
<dbReference type="Gene3D" id="3.30.200.180">
    <property type="match status" value="1"/>
</dbReference>
<evidence type="ECO:0000313" key="3">
    <source>
        <dbReference type="Proteomes" id="UP000515561"/>
    </source>
</evidence>
<keyword evidence="3" id="KW-1185">Reference proteome</keyword>
<gene>
    <name evidence="2" type="primary">vanY</name>
    <name evidence="2" type="ORF">acsn021_25820</name>
</gene>
<dbReference type="InterPro" id="IPR052179">
    <property type="entry name" value="DD-CPase-like"/>
</dbReference>
<dbReference type="GO" id="GO:0006508">
    <property type="term" value="P:proteolysis"/>
    <property type="evidence" value="ECO:0007669"/>
    <property type="project" value="InterPro"/>
</dbReference>
<organism evidence="2 3">
    <name type="scientific">Anaerocolumna cellulosilytica</name>
    <dbReference type="NCBI Taxonomy" id="433286"/>
    <lineage>
        <taxon>Bacteria</taxon>
        <taxon>Bacillati</taxon>
        <taxon>Bacillota</taxon>
        <taxon>Clostridia</taxon>
        <taxon>Lachnospirales</taxon>
        <taxon>Lachnospiraceae</taxon>
        <taxon>Anaerocolumna</taxon>
    </lineage>
</organism>
<proteinExistence type="predicted"/>
<evidence type="ECO:0000259" key="1">
    <source>
        <dbReference type="Pfam" id="PF02557"/>
    </source>
</evidence>
<protein>
    <submittedName>
        <fullName evidence="2">D-alanyl-D-alanine carboxypeptidase</fullName>
    </submittedName>
</protein>
<dbReference type="Proteomes" id="UP000515561">
    <property type="component" value="Chromosome"/>
</dbReference>
<dbReference type="Gene3D" id="3.30.1380.10">
    <property type="match status" value="1"/>
</dbReference>
<dbReference type="RefSeq" id="WP_184088535.1">
    <property type="nucleotide sequence ID" value="NZ_AP023367.1"/>
</dbReference>
<dbReference type="GO" id="GO:0004180">
    <property type="term" value="F:carboxypeptidase activity"/>
    <property type="evidence" value="ECO:0007669"/>
    <property type="project" value="UniProtKB-KW"/>
</dbReference>
<name>A0A6S6QUR7_9FIRM</name>